<reference evidence="2 3" key="1">
    <citation type="submission" date="2016-10" db="EMBL/GenBank/DDBJ databases">
        <authorList>
            <person name="de Groot N.N."/>
        </authorList>
    </citation>
    <scope>NUCLEOTIDE SEQUENCE [LARGE SCALE GENOMIC DNA]</scope>
    <source>
        <strain evidence="2 3">CGMCC 1.10457</strain>
    </source>
</reference>
<keyword evidence="3" id="KW-1185">Reference proteome</keyword>
<dbReference type="InterPro" id="IPR055768">
    <property type="entry name" value="DUF7344"/>
</dbReference>
<accession>A0A1I6KSF9</accession>
<dbReference type="STRING" id="767519.SAMN05216559_1457"/>
<dbReference type="InterPro" id="IPR036388">
    <property type="entry name" value="WH-like_DNA-bd_sf"/>
</dbReference>
<feature type="domain" description="DUF7344" evidence="1">
    <location>
        <begin position="29"/>
        <end position="108"/>
    </location>
</feature>
<evidence type="ECO:0000313" key="3">
    <source>
        <dbReference type="Proteomes" id="UP000199062"/>
    </source>
</evidence>
<dbReference type="EMBL" id="FOZK01000001">
    <property type="protein sequence ID" value="SFR94146.1"/>
    <property type="molecule type" value="Genomic_DNA"/>
</dbReference>
<evidence type="ECO:0000259" key="1">
    <source>
        <dbReference type="Pfam" id="PF24035"/>
    </source>
</evidence>
<protein>
    <recommendedName>
        <fullName evidence="1">DUF7344 domain-containing protein</fullName>
    </recommendedName>
</protein>
<proteinExistence type="predicted"/>
<dbReference type="AlphaFoldDB" id="A0A1I6KSF9"/>
<gene>
    <name evidence="2" type="ORF">SAMN05216559_1457</name>
</gene>
<dbReference type="Pfam" id="PF24035">
    <property type="entry name" value="DUF7344"/>
    <property type="match status" value="1"/>
</dbReference>
<dbReference type="Proteomes" id="UP000199062">
    <property type="component" value="Unassembled WGS sequence"/>
</dbReference>
<name>A0A1I6KSF9_9EURY</name>
<dbReference type="Gene3D" id="1.10.10.10">
    <property type="entry name" value="Winged helix-like DNA-binding domain superfamily/Winged helix DNA-binding domain"/>
    <property type="match status" value="1"/>
</dbReference>
<organism evidence="2 3">
    <name type="scientific">Halomicrobium zhouii</name>
    <dbReference type="NCBI Taxonomy" id="767519"/>
    <lineage>
        <taxon>Archaea</taxon>
        <taxon>Methanobacteriati</taxon>
        <taxon>Methanobacteriota</taxon>
        <taxon>Stenosarchaea group</taxon>
        <taxon>Halobacteria</taxon>
        <taxon>Halobacteriales</taxon>
        <taxon>Haloarculaceae</taxon>
        <taxon>Halomicrobium</taxon>
    </lineage>
</organism>
<dbReference type="RefSeq" id="WP_177227238.1">
    <property type="nucleotide sequence ID" value="NZ_FOZK01000001.1"/>
</dbReference>
<dbReference type="OrthoDB" id="177799at2157"/>
<sequence length="130" mass="14387">MSEHSADATGPASSDSFERSHATALDATFDVLSNRRRREAFRCLAAHDEPMALADLADEVAVAERGAPITDISAEVVKHVYVTLYHSHVPSLENAGFVRYDQERDLVTLTQDRPDLDRFDATAVQTDRKS</sequence>
<evidence type="ECO:0000313" key="2">
    <source>
        <dbReference type="EMBL" id="SFR94146.1"/>
    </source>
</evidence>